<evidence type="ECO:0000313" key="3">
    <source>
        <dbReference type="Proteomes" id="UP000198942"/>
    </source>
</evidence>
<name>A0A1H8SE62_9SPHI</name>
<proteinExistence type="predicted"/>
<sequence length="93" mass="10570">MSKAKTLKALSVITFLEIIAMVAWPVILGWGQLIGPAGKLLFTIFILPFFYYIGFLIFLSRYAKREKDDQNIGLIIFSNIIPIIGLLYVLDIF</sequence>
<accession>A0A1H8SE62</accession>
<keyword evidence="1" id="KW-0472">Membrane</keyword>
<evidence type="ECO:0000256" key="1">
    <source>
        <dbReference type="SAM" id="Phobius"/>
    </source>
</evidence>
<dbReference type="AlphaFoldDB" id="A0A1H8SE62"/>
<organism evidence="2 3">
    <name type="scientific">Mucilaginibacter gossypiicola</name>
    <dbReference type="NCBI Taxonomy" id="551995"/>
    <lineage>
        <taxon>Bacteria</taxon>
        <taxon>Pseudomonadati</taxon>
        <taxon>Bacteroidota</taxon>
        <taxon>Sphingobacteriia</taxon>
        <taxon>Sphingobacteriales</taxon>
        <taxon>Sphingobacteriaceae</taxon>
        <taxon>Mucilaginibacter</taxon>
    </lineage>
</organism>
<feature type="transmembrane region" description="Helical" evidence="1">
    <location>
        <begin position="40"/>
        <end position="59"/>
    </location>
</feature>
<dbReference type="OrthoDB" id="797220at2"/>
<dbReference type="STRING" id="551995.SAMN05192574_112123"/>
<dbReference type="Proteomes" id="UP000198942">
    <property type="component" value="Unassembled WGS sequence"/>
</dbReference>
<keyword evidence="1" id="KW-1133">Transmembrane helix</keyword>
<reference evidence="3" key="1">
    <citation type="submission" date="2016-10" db="EMBL/GenBank/DDBJ databases">
        <authorList>
            <person name="Varghese N."/>
            <person name="Submissions S."/>
        </authorList>
    </citation>
    <scope>NUCLEOTIDE SEQUENCE [LARGE SCALE GENOMIC DNA]</scope>
    <source>
        <strain evidence="3">Gh-48</strain>
    </source>
</reference>
<gene>
    <name evidence="2" type="ORF">SAMN05192574_112123</name>
</gene>
<keyword evidence="3" id="KW-1185">Reference proteome</keyword>
<feature type="transmembrane region" description="Helical" evidence="1">
    <location>
        <begin position="12"/>
        <end position="34"/>
    </location>
</feature>
<keyword evidence="1" id="KW-0812">Transmembrane</keyword>
<dbReference type="EMBL" id="FOCL01000012">
    <property type="protein sequence ID" value="SEO76952.1"/>
    <property type="molecule type" value="Genomic_DNA"/>
</dbReference>
<protein>
    <submittedName>
        <fullName evidence="2">Uncharacterized protein</fullName>
    </submittedName>
</protein>
<feature type="transmembrane region" description="Helical" evidence="1">
    <location>
        <begin position="71"/>
        <end position="90"/>
    </location>
</feature>
<dbReference type="RefSeq" id="WP_091218721.1">
    <property type="nucleotide sequence ID" value="NZ_FOCL01000012.1"/>
</dbReference>
<evidence type="ECO:0000313" key="2">
    <source>
        <dbReference type="EMBL" id="SEO76952.1"/>
    </source>
</evidence>